<dbReference type="Pfam" id="PF04116">
    <property type="entry name" value="FA_hydroxylase"/>
    <property type="match status" value="1"/>
</dbReference>
<evidence type="ECO:0000256" key="6">
    <source>
        <dbReference type="ARBA" id="ARBA00023136"/>
    </source>
</evidence>
<feature type="non-terminal residue" evidence="9">
    <location>
        <position position="1"/>
    </location>
</feature>
<keyword evidence="5" id="KW-0443">Lipid metabolism</keyword>
<dbReference type="InterPro" id="IPR051689">
    <property type="entry name" value="Sterol_desaturase/TMEM195"/>
</dbReference>
<dbReference type="AlphaFoldDB" id="A0A381SP65"/>
<evidence type="ECO:0000256" key="4">
    <source>
        <dbReference type="ARBA" id="ARBA00023002"/>
    </source>
</evidence>
<feature type="transmembrane region" description="Helical" evidence="7">
    <location>
        <begin position="17"/>
        <end position="37"/>
    </location>
</feature>
<feature type="transmembrane region" description="Helical" evidence="7">
    <location>
        <begin position="49"/>
        <end position="70"/>
    </location>
</feature>
<evidence type="ECO:0000313" key="9">
    <source>
        <dbReference type="EMBL" id="SVA05812.1"/>
    </source>
</evidence>
<feature type="transmembrane region" description="Helical" evidence="7">
    <location>
        <begin position="146"/>
        <end position="169"/>
    </location>
</feature>
<accession>A0A381SP65</accession>
<evidence type="ECO:0000256" key="5">
    <source>
        <dbReference type="ARBA" id="ARBA00023098"/>
    </source>
</evidence>
<sequence length="278" mass="31805">VQDILPFFETVPSSTRSIFLVSGLGLFLSIEAIVPLFRMDYNKVKHAGINLTFTLITLVINLIGASLIVAAVDFSETRQSGLLNMAELPLWLYMVLGLILLDLIGAWLIHWLEHRVKWMWMFHLVHHTDPNIDVTSGLRHHPGENILRLLFTTLAVLSTGASFGLVMLYQTISAFFAALTHANIQVLNWIDKPLSWVFVTPNFHKTHHHYILPQTDSNYGNIFSIWDHIFSTTTYIDMKDMKYGIDTHMNLAEHSSIKNLLMIPFQSYRRPVGSKFDE</sequence>
<keyword evidence="6 7" id="KW-0472">Membrane</keyword>
<dbReference type="PANTHER" id="PTHR21624:SF1">
    <property type="entry name" value="ALKYLGLYCEROL MONOOXYGENASE"/>
    <property type="match status" value="1"/>
</dbReference>
<organism evidence="9">
    <name type="scientific">marine metagenome</name>
    <dbReference type="NCBI Taxonomy" id="408172"/>
    <lineage>
        <taxon>unclassified sequences</taxon>
        <taxon>metagenomes</taxon>
        <taxon>ecological metagenomes</taxon>
    </lineage>
</organism>
<evidence type="ECO:0000256" key="1">
    <source>
        <dbReference type="ARBA" id="ARBA00004127"/>
    </source>
</evidence>
<dbReference type="InterPro" id="IPR006694">
    <property type="entry name" value="Fatty_acid_hydroxylase"/>
</dbReference>
<dbReference type="PANTHER" id="PTHR21624">
    <property type="entry name" value="STEROL DESATURASE-RELATED PROTEIN"/>
    <property type="match status" value="1"/>
</dbReference>
<feature type="domain" description="Fatty acid hydroxylase" evidence="8">
    <location>
        <begin position="95"/>
        <end position="232"/>
    </location>
</feature>
<proteinExistence type="predicted"/>
<dbReference type="GO" id="GO:0005506">
    <property type="term" value="F:iron ion binding"/>
    <property type="evidence" value="ECO:0007669"/>
    <property type="project" value="InterPro"/>
</dbReference>
<evidence type="ECO:0000256" key="7">
    <source>
        <dbReference type="SAM" id="Phobius"/>
    </source>
</evidence>
<evidence type="ECO:0000256" key="3">
    <source>
        <dbReference type="ARBA" id="ARBA00022989"/>
    </source>
</evidence>
<gene>
    <name evidence="9" type="ORF">METZ01_LOCUS58666</name>
</gene>
<evidence type="ECO:0000256" key="2">
    <source>
        <dbReference type="ARBA" id="ARBA00022692"/>
    </source>
</evidence>
<dbReference type="EMBL" id="UINC01003378">
    <property type="protein sequence ID" value="SVA05812.1"/>
    <property type="molecule type" value="Genomic_DNA"/>
</dbReference>
<protein>
    <recommendedName>
        <fullName evidence="8">Fatty acid hydroxylase domain-containing protein</fullName>
    </recommendedName>
</protein>
<feature type="transmembrane region" description="Helical" evidence="7">
    <location>
        <begin position="90"/>
        <end position="112"/>
    </location>
</feature>
<dbReference type="GO" id="GO:0050479">
    <property type="term" value="F:glyceryl-ether monooxygenase activity"/>
    <property type="evidence" value="ECO:0007669"/>
    <property type="project" value="TreeGrafter"/>
</dbReference>
<dbReference type="GO" id="GO:0008610">
    <property type="term" value="P:lipid biosynthetic process"/>
    <property type="evidence" value="ECO:0007669"/>
    <property type="project" value="InterPro"/>
</dbReference>
<comment type="subcellular location">
    <subcellularLocation>
        <location evidence="1">Endomembrane system</location>
        <topology evidence="1">Multi-pass membrane protein</topology>
    </subcellularLocation>
</comment>
<reference evidence="9" key="1">
    <citation type="submission" date="2018-05" db="EMBL/GenBank/DDBJ databases">
        <authorList>
            <person name="Lanie J.A."/>
            <person name="Ng W.-L."/>
            <person name="Kazmierczak K.M."/>
            <person name="Andrzejewski T.M."/>
            <person name="Davidsen T.M."/>
            <person name="Wayne K.J."/>
            <person name="Tettelin H."/>
            <person name="Glass J.I."/>
            <person name="Rusch D."/>
            <person name="Podicherti R."/>
            <person name="Tsui H.-C.T."/>
            <person name="Winkler M.E."/>
        </authorList>
    </citation>
    <scope>NUCLEOTIDE SEQUENCE</scope>
</reference>
<keyword evidence="2 7" id="KW-0812">Transmembrane</keyword>
<dbReference type="GO" id="GO:0005783">
    <property type="term" value="C:endoplasmic reticulum"/>
    <property type="evidence" value="ECO:0007669"/>
    <property type="project" value="TreeGrafter"/>
</dbReference>
<name>A0A381SP65_9ZZZZ</name>
<dbReference type="GO" id="GO:0016020">
    <property type="term" value="C:membrane"/>
    <property type="evidence" value="ECO:0007669"/>
    <property type="project" value="GOC"/>
</dbReference>
<keyword evidence="4" id="KW-0560">Oxidoreductase</keyword>
<dbReference type="GO" id="GO:0006643">
    <property type="term" value="P:membrane lipid metabolic process"/>
    <property type="evidence" value="ECO:0007669"/>
    <property type="project" value="TreeGrafter"/>
</dbReference>
<keyword evidence="3 7" id="KW-1133">Transmembrane helix</keyword>
<evidence type="ECO:0000259" key="8">
    <source>
        <dbReference type="Pfam" id="PF04116"/>
    </source>
</evidence>